<dbReference type="PANTHER" id="PTHR37534">
    <property type="entry name" value="TRANSCRIPTIONAL ACTIVATOR PROTEIN UGA3"/>
    <property type="match status" value="1"/>
</dbReference>
<dbReference type="InterPro" id="IPR021858">
    <property type="entry name" value="Fun_TF"/>
</dbReference>
<feature type="compositionally biased region" description="Polar residues" evidence="3">
    <location>
        <begin position="202"/>
        <end position="213"/>
    </location>
</feature>
<dbReference type="PROSITE" id="PS00463">
    <property type="entry name" value="ZN2_CY6_FUNGAL_1"/>
    <property type="match status" value="1"/>
</dbReference>
<dbReference type="Pfam" id="PF11951">
    <property type="entry name" value="Fungal_trans_2"/>
    <property type="match status" value="2"/>
</dbReference>
<evidence type="ECO:0000256" key="3">
    <source>
        <dbReference type="SAM" id="MobiDB-lite"/>
    </source>
</evidence>
<evidence type="ECO:0000313" key="6">
    <source>
        <dbReference type="Proteomes" id="UP000635477"/>
    </source>
</evidence>
<evidence type="ECO:0000256" key="2">
    <source>
        <dbReference type="ARBA" id="ARBA00023242"/>
    </source>
</evidence>
<dbReference type="Gene3D" id="4.10.240.10">
    <property type="entry name" value="Zn(2)-C6 fungal-type DNA-binding domain"/>
    <property type="match status" value="1"/>
</dbReference>
<feature type="compositionally biased region" description="Basic and acidic residues" evidence="3">
    <location>
        <begin position="18"/>
        <end position="34"/>
    </location>
</feature>
<feature type="compositionally biased region" description="Acidic residues" evidence="3">
    <location>
        <begin position="234"/>
        <end position="249"/>
    </location>
</feature>
<dbReference type="AlphaFoldDB" id="A0A8H4UMU0"/>
<feature type="compositionally biased region" description="Basic and acidic residues" evidence="3">
    <location>
        <begin position="215"/>
        <end position="226"/>
    </location>
</feature>
<dbReference type="GO" id="GO:0045944">
    <property type="term" value="P:positive regulation of transcription by RNA polymerase II"/>
    <property type="evidence" value="ECO:0007669"/>
    <property type="project" value="TreeGrafter"/>
</dbReference>
<dbReference type="Pfam" id="PF00172">
    <property type="entry name" value="Zn_clus"/>
    <property type="match status" value="1"/>
</dbReference>
<sequence>MDRDSGVASSSTAQKDPVPSDHQDDGKEDPDRKRNNTRKRTKTGCLTCRKRRIKCDESRPICNNCIKSKRQCEGYSQRVVFKNAMGAIQSGPYGPALYPPGSSHLTGHLQAKPSTQGPLPMIAPKPPSFGYQGHQSVPYGHYAHGQGPVPPGAYDFNAPAVPHPYHLPTGMVPPEPAAGYVRPPQDPPSHHFGVPYNRQRSESYASGSQSSPVDVTRERTEVERSVPDSALDYDLPEDDASMGESDDETRDPREVLGPVMKQFNGSWDLNGTRVRAFSAFAQCNILSDYTASAQITELKDPRMLAIFMHFIQVTGPSMSLYERHPFDHTGENSFDPTPKGSNNLWSYTFPVISLNHPALLHAMLALAALQIAKLQKMPATAAMKHYHLAIRRIARNVKTPLRRTQPATVAATLLLSYFEVWSSDHTKWCNHLFGARILFREIPLKEMSRRYLPVKRLKQSEKDAQNQTQMDSFFPGFRVPSQSELNDLDYDLLHTLSGHGVAPEDYGLGEEPPNDSTCNSVTDRDIEQYENVRDLYWWYCKMDVYQSMLGGTQLFMEYEFWSQCPPRGPVSKLEAIYGTYDHLILLLGRLTEFASKDVSRKRLVSRAKGPSPGATNSSPPTFPGIVPTNGNFQAPMGFTSPSGSSPQSESTDDHDPEASFQAALQEWEAIKHGFEVFESSLGSEFQPLRPEYSDKRDSPFGMTLQYRTFSVAGIWMNYYMGMIHLFRTHPSMPPAAMQAAGLAARQTGQYSNKLGRVAAGLSDDCTQMTEISTLVSAAFIESCFCLFVAGIEYQDEAQRHWVIHRLCDIARLTGWQSARRIADGCESSWMKAAQLGRGAPYVRAADPGSVPVSVWQNPRRIDRIIHELPPDEERRIVLAKSERASFALGLLGVEQDLEVLELKDDG</sequence>
<organism evidence="5 6">
    <name type="scientific">Fusarium zealandicum</name>
    <dbReference type="NCBI Taxonomy" id="1053134"/>
    <lineage>
        <taxon>Eukaryota</taxon>
        <taxon>Fungi</taxon>
        <taxon>Dikarya</taxon>
        <taxon>Ascomycota</taxon>
        <taxon>Pezizomycotina</taxon>
        <taxon>Sordariomycetes</taxon>
        <taxon>Hypocreomycetidae</taxon>
        <taxon>Hypocreales</taxon>
        <taxon>Nectriaceae</taxon>
        <taxon>Fusarium</taxon>
        <taxon>Fusarium staphyleae species complex</taxon>
    </lineage>
</organism>
<feature type="domain" description="Zn(2)-C6 fungal-type" evidence="4">
    <location>
        <begin position="44"/>
        <end position="72"/>
    </location>
</feature>
<comment type="caution">
    <text evidence="5">The sequence shown here is derived from an EMBL/GenBank/DDBJ whole genome shotgun (WGS) entry which is preliminary data.</text>
</comment>
<feature type="region of interest" description="Disordered" evidence="3">
    <location>
        <begin position="176"/>
        <end position="253"/>
    </location>
</feature>
<dbReference type="EMBL" id="JABEYC010000264">
    <property type="protein sequence ID" value="KAF4979947.1"/>
    <property type="molecule type" value="Genomic_DNA"/>
</dbReference>
<dbReference type="PANTHER" id="PTHR37534:SF23">
    <property type="entry name" value="ZN(II)2CYS6 TRANSCRIPTION FACTOR (EUROFUNG)"/>
    <property type="match status" value="1"/>
</dbReference>
<keyword evidence="2" id="KW-0539">Nucleus</keyword>
<feature type="region of interest" description="Disordered" evidence="3">
    <location>
        <begin position="604"/>
        <end position="658"/>
    </location>
</feature>
<dbReference type="CDD" id="cd00067">
    <property type="entry name" value="GAL4"/>
    <property type="match status" value="1"/>
</dbReference>
<dbReference type="SUPFAM" id="SSF57701">
    <property type="entry name" value="Zn2/Cys6 DNA-binding domain"/>
    <property type="match status" value="1"/>
</dbReference>
<keyword evidence="6" id="KW-1185">Reference proteome</keyword>
<proteinExistence type="predicted"/>
<feature type="compositionally biased region" description="Low complexity" evidence="3">
    <location>
        <begin position="640"/>
        <end position="649"/>
    </location>
</feature>
<feature type="region of interest" description="Disordered" evidence="3">
    <location>
        <begin position="1"/>
        <end position="42"/>
    </location>
</feature>
<dbReference type="InterPro" id="IPR036864">
    <property type="entry name" value="Zn2-C6_fun-type_DNA-bd_sf"/>
</dbReference>
<gene>
    <name evidence="5" type="ORF">FZEAL_3958</name>
</gene>
<dbReference type="InterPro" id="IPR001138">
    <property type="entry name" value="Zn2Cys6_DnaBD"/>
</dbReference>
<reference evidence="5" key="1">
    <citation type="journal article" date="2020" name="BMC Genomics">
        <title>Correction to: Identification and distribution of gene clusters required for synthesis of sphingolipid metabolism inhibitors in diverse species of the filamentous fungus Fusarium.</title>
        <authorList>
            <person name="Kim H.S."/>
            <person name="Lohmar J.M."/>
            <person name="Busman M."/>
            <person name="Brown D.W."/>
            <person name="Naumann T.A."/>
            <person name="Divon H.H."/>
            <person name="Lysoe E."/>
            <person name="Uhlig S."/>
            <person name="Proctor R.H."/>
        </authorList>
    </citation>
    <scope>NUCLEOTIDE SEQUENCE</scope>
    <source>
        <strain evidence="5">NRRL 22465</strain>
    </source>
</reference>
<evidence type="ECO:0000313" key="5">
    <source>
        <dbReference type="EMBL" id="KAF4979947.1"/>
    </source>
</evidence>
<dbReference type="GO" id="GO:0008270">
    <property type="term" value="F:zinc ion binding"/>
    <property type="evidence" value="ECO:0007669"/>
    <property type="project" value="InterPro"/>
</dbReference>
<dbReference type="GO" id="GO:0000981">
    <property type="term" value="F:DNA-binding transcription factor activity, RNA polymerase II-specific"/>
    <property type="evidence" value="ECO:0007669"/>
    <property type="project" value="InterPro"/>
</dbReference>
<reference evidence="5" key="2">
    <citation type="submission" date="2020-05" db="EMBL/GenBank/DDBJ databases">
        <authorList>
            <person name="Kim H.-S."/>
            <person name="Proctor R.H."/>
            <person name="Brown D.W."/>
        </authorList>
    </citation>
    <scope>NUCLEOTIDE SEQUENCE</scope>
    <source>
        <strain evidence="5">NRRL 22465</strain>
    </source>
</reference>
<comment type="subcellular location">
    <subcellularLocation>
        <location evidence="1">Nucleus</location>
    </subcellularLocation>
</comment>
<dbReference type="GO" id="GO:0000976">
    <property type="term" value="F:transcription cis-regulatory region binding"/>
    <property type="evidence" value="ECO:0007669"/>
    <property type="project" value="TreeGrafter"/>
</dbReference>
<dbReference type="GO" id="GO:0005634">
    <property type="term" value="C:nucleus"/>
    <property type="evidence" value="ECO:0007669"/>
    <property type="project" value="UniProtKB-SubCell"/>
</dbReference>
<dbReference type="OrthoDB" id="5391043at2759"/>
<accession>A0A8H4UMU0</accession>
<dbReference type="SMART" id="SM00066">
    <property type="entry name" value="GAL4"/>
    <property type="match status" value="1"/>
</dbReference>
<dbReference type="Proteomes" id="UP000635477">
    <property type="component" value="Unassembled WGS sequence"/>
</dbReference>
<dbReference type="PROSITE" id="PS50048">
    <property type="entry name" value="ZN2_CY6_FUNGAL_2"/>
    <property type="match status" value="1"/>
</dbReference>
<evidence type="ECO:0000256" key="1">
    <source>
        <dbReference type="ARBA" id="ARBA00004123"/>
    </source>
</evidence>
<protein>
    <recommendedName>
        <fullName evidence="4">Zn(2)-C6 fungal-type domain-containing protein</fullName>
    </recommendedName>
</protein>
<evidence type="ECO:0000259" key="4">
    <source>
        <dbReference type="PROSITE" id="PS50048"/>
    </source>
</evidence>
<name>A0A8H4UMU0_9HYPO</name>